<dbReference type="NCBIfam" id="NF005548">
    <property type="entry name" value="PRK07208.1-4"/>
    <property type="match status" value="1"/>
</dbReference>
<dbReference type="AlphaFoldDB" id="A0A432MPC7"/>
<name>A0A432MPC7_9BACT</name>
<dbReference type="InterPro" id="IPR002937">
    <property type="entry name" value="Amino_oxidase"/>
</dbReference>
<gene>
    <name evidence="2" type="ORF">TsocGM_03430</name>
</gene>
<dbReference type="Pfam" id="PF01593">
    <property type="entry name" value="Amino_oxidase"/>
    <property type="match status" value="1"/>
</dbReference>
<dbReference type="Gene3D" id="3.50.50.60">
    <property type="entry name" value="FAD/NAD(P)-binding domain"/>
    <property type="match status" value="1"/>
</dbReference>
<dbReference type="PANTHER" id="PTHR21197">
    <property type="entry name" value="UDP-GALACTOPYRANOSE MUTASE"/>
    <property type="match status" value="1"/>
</dbReference>
<accession>A0A432MPC7</accession>
<feature type="domain" description="Amine oxidase" evidence="1">
    <location>
        <begin position="11"/>
        <end position="370"/>
    </location>
</feature>
<dbReference type="EMBL" id="RYZH01000004">
    <property type="protein sequence ID" value="RUL89180.1"/>
    <property type="molecule type" value="Genomic_DNA"/>
</dbReference>
<sequence>MRVAVIGAGPAGLAAAYRLAEAGEEVEVFESAPVVGGMCRSFRLWGQTVDLGPHRFFSTDPLVNGLWSEVVGRDYRMVDRMTRICYGGRFYRYPLEPIDALSKMGGLEASRCLGSYLKERIAPSFPPGSEGLGTFESWVVGRFGRRLFEKFFKSYSEKLWGIPCSELDEDFAAQRIKKFSLGEAVKSAVGLGRTRHKTLVDRFAYPIGGTGMVYDRLADRIRDRGGQVRLGTRVRRVLHDRGRVLGLELADDSRHRFDHVISTMPLTLLVRGLGTPPPLVEKAIGALRFRNTVLVYLHVDGTDLFPDQWLYIHSPELLAGRLTNFRNWVPELHGGSTTSILALEYWCNDEDSLWAEPEEVQIARAVRELRQTGLIGDAKVLDGDVVRVPRCYPIYRAGYKNHLAVVTSYLDRFSGLTPIGRYGSFKYNNQDHSLLMGLLAADNLRQGPRHDLWSVNTDYECYQEAAELQEIRLADATAEPLAAGS</sequence>
<dbReference type="InterPro" id="IPR036188">
    <property type="entry name" value="FAD/NAD-bd_sf"/>
</dbReference>
<protein>
    <submittedName>
        <fullName evidence="2">FAD-dependent oxidoreductase</fullName>
    </submittedName>
</protein>
<dbReference type="GO" id="GO:0008767">
    <property type="term" value="F:UDP-galactopyranose mutase activity"/>
    <property type="evidence" value="ECO:0007669"/>
    <property type="project" value="TreeGrafter"/>
</dbReference>
<dbReference type="GO" id="GO:0005829">
    <property type="term" value="C:cytosol"/>
    <property type="evidence" value="ECO:0007669"/>
    <property type="project" value="TreeGrafter"/>
</dbReference>
<evidence type="ECO:0000259" key="1">
    <source>
        <dbReference type="Pfam" id="PF01593"/>
    </source>
</evidence>
<evidence type="ECO:0000313" key="2">
    <source>
        <dbReference type="EMBL" id="RUL89180.1"/>
    </source>
</evidence>
<reference evidence="2 3" key="2">
    <citation type="submission" date="2019-01" db="EMBL/GenBank/DDBJ databases">
        <title>Tautonia sociabilis, a novel thermotolerant planctomycete of Isosphaeraceae family, isolated from a 4000 m deep subterranean habitat.</title>
        <authorList>
            <person name="Kovaleva O.L."/>
            <person name="Elcheninov A.G."/>
            <person name="Van Heerden E."/>
            <person name="Toshchakov S.V."/>
            <person name="Novikov A."/>
            <person name="Bonch-Osmolovskaya E.A."/>
            <person name="Kublanov I.V."/>
        </authorList>
    </citation>
    <scope>NUCLEOTIDE SEQUENCE [LARGE SCALE GENOMIC DNA]</scope>
    <source>
        <strain evidence="2 3">GM2012</strain>
    </source>
</reference>
<evidence type="ECO:0000313" key="3">
    <source>
        <dbReference type="Proteomes" id="UP000280296"/>
    </source>
</evidence>
<dbReference type="PRINTS" id="PR00419">
    <property type="entry name" value="ADXRDTASE"/>
</dbReference>
<reference evidence="2 3" key="1">
    <citation type="submission" date="2018-12" db="EMBL/GenBank/DDBJ databases">
        <authorList>
            <person name="Toschakov S.V."/>
        </authorList>
    </citation>
    <scope>NUCLEOTIDE SEQUENCE [LARGE SCALE GENOMIC DNA]</scope>
    <source>
        <strain evidence="2 3">GM2012</strain>
    </source>
</reference>
<dbReference type="Proteomes" id="UP000280296">
    <property type="component" value="Unassembled WGS sequence"/>
</dbReference>
<keyword evidence="3" id="KW-1185">Reference proteome</keyword>
<comment type="caution">
    <text evidence="2">The sequence shown here is derived from an EMBL/GenBank/DDBJ whole genome shotgun (WGS) entry which is preliminary data.</text>
</comment>
<organism evidence="2 3">
    <name type="scientific">Tautonia sociabilis</name>
    <dbReference type="NCBI Taxonomy" id="2080755"/>
    <lineage>
        <taxon>Bacteria</taxon>
        <taxon>Pseudomonadati</taxon>
        <taxon>Planctomycetota</taxon>
        <taxon>Planctomycetia</taxon>
        <taxon>Isosphaerales</taxon>
        <taxon>Isosphaeraceae</taxon>
        <taxon>Tautonia</taxon>
    </lineage>
</organism>
<dbReference type="GO" id="GO:0050660">
    <property type="term" value="F:flavin adenine dinucleotide binding"/>
    <property type="evidence" value="ECO:0007669"/>
    <property type="project" value="TreeGrafter"/>
</dbReference>
<dbReference type="RefSeq" id="WP_126723915.1">
    <property type="nucleotide sequence ID" value="NZ_RYZH01000004.1"/>
</dbReference>
<proteinExistence type="predicted"/>
<dbReference type="PANTHER" id="PTHR21197:SF0">
    <property type="entry name" value="UDP-GALACTOPYRANOSE MUTASE"/>
    <property type="match status" value="1"/>
</dbReference>
<dbReference type="SUPFAM" id="SSF51905">
    <property type="entry name" value="FAD/NAD(P)-binding domain"/>
    <property type="match status" value="1"/>
</dbReference>
<dbReference type="GO" id="GO:0016491">
    <property type="term" value="F:oxidoreductase activity"/>
    <property type="evidence" value="ECO:0007669"/>
    <property type="project" value="InterPro"/>
</dbReference>
<dbReference type="OrthoDB" id="9767561at2"/>